<dbReference type="GO" id="GO:0006888">
    <property type="term" value="P:endoplasmic reticulum to Golgi vesicle-mediated transport"/>
    <property type="evidence" value="ECO:0007669"/>
    <property type="project" value="TreeGrafter"/>
</dbReference>
<organism evidence="3 4">
    <name type="scientific">Cercophora newfieldiana</name>
    <dbReference type="NCBI Taxonomy" id="92897"/>
    <lineage>
        <taxon>Eukaryota</taxon>
        <taxon>Fungi</taxon>
        <taxon>Dikarya</taxon>
        <taxon>Ascomycota</taxon>
        <taxon>Pezizomycotina</taxon>
        <taxon>Sordariomycetes</taxon>
        <taxon>Sordariomycetidae</taxon>
        <taxon>Sordariales</taxon>
        <taxon>Lasiosphaeriaceae</taxon>
        <taxon>Cercophora</taxon>
    </lineage>
</organism>
<evidence type="ECO:0000313" key="3">
    <source>
        <dbReference type="EMBL" id="KAK0652918.1"/>
    </source>
</evidence>
<reference evidence="3" key="1">
    <citation type="submission" date="2023-06" db="EMBL/GenBank/DDBJ databases">
        <title>Genome-scale phylogeny and comparative genomics of the fungal order Sordariales.</title>
        <authorList>
            <consortium name="Lawrence Berkeley National Laboratory"/>
            <person name="Hensen N."/>
            <person name="Bonometti L."/>
            <person name="Westerberg I."/>
            <person name="Brannstrom I.O."/>
            <person name="Guillou S."/>
            <person name="Cros-Aarteil S."/>
            <person name="Calhoun S."/>
            <person name="Haridas S."/>
            <person name="Kuo A."/>
            <person name="Mondo S."/>
            <person name="Pangilinan J."/>
            <person name="Riley R."/>
            <person name="Labutti K."/>
            <person name="Andreopoulos B."/>
            <person name="Lipzen A."/>
            <person name="Chen C."/>
            <person name="Yanf M."/>
            <person name="Daum C."/>
            <person name="Ng V."/>
            <person name="Clum A."/>
            <person name="Steindorff A."/>
            <person name="Ohm R."/>
            <person name="Martin F."/>
            <person name="Silar P."/>
            <person name="Natvig D."/>
            <person name="Lalanne C."/>
            <person name="Gautier V."/>
            <person name="Ament-Velasquez S.L."/>
            <person name="Kruys A."/>
            <person name="Hutchinson M.I."/>
            <person name="Powell A.J."/>
            <person name="Barry K."/>
            <person name="Miller A.N."/>
            <person name="Grigoriev I.V."/>
            <person name="Debuchy R."/>
            <person name="Gladieux P."/>
            <person name="Thoren M.H."/>
            <person name="Johannesson H."/>
        </authorList>
    </citation>
    <scope>NUCLEOTIDE SEQUENCE</scope>
    <source>
        <strain evidence="3">SMH2532-1</strain>
    </source>
</reference>
<proteinExistence type="predicted"/>
<dbReference type="EMBL" id="JAULSV010000002">
    <property type="protein sequence ID" value="KAK0652918.1"/>
    <property type="molecule type" value="Genomic_DNA"/>
</dbReference>
<sequence>MANSPNEEPAREIAQALVNFSVDGAFPEETVVTLAVDSTALPMAIEALASAKSKLQAEVHAINEETADDVRAWQTNAQSVQDDILRSKALANQILREADTPDVSGKAEQDAEAKAEFLVRELNYNQQVQNALRGIKGVSATLDQVEQARDERRILDALHLLERSWKERNAIPVNKSCRPIKLLKIRADELTSDVHEVFDRVWNALIHVDAEAGRISIGGPQGDEPMTLEDAVIGLKAYEEVEERTSQLWQNINKAVILPRMDITKQSLPGVAVTGDVLELSGSAEKSVKLLFADLGQVLSFLVQRLPQDLIETISSSLLPEVIHKITKVWLDSAVPASLQDMDKFQDVIAATKNFCGKLKSLGLTNLGELQEWSDSAPRVWLSKCREAALDSVRVKLSQGLGSSTRVERVDKQMVSKSEGQQLAANGATTDLDDHGWGAWDDGEQEEQKPAKDDIAEQATAEGEDDGTDAWGWGDDDAEKEEEKPVEAEEKKPDEDEDDPTEAWGWGDETTDETVDADVKPQPAKSKSAPESEPREVVFKETYNISSMPQPVLDLIYSVAEDGAALTQDVYATSPVAAAAAGLFSLPTLALAMFRALSPYYYALDVGGKMYLYNDATYLSERLSDFATAWKKRDDITPRAQAMLRLDGDIKSLQNFANRAYSSEMNIQKTILRDLLGGDQNLMQQDDTENCVSLAVTHIRAMAIAWEGILSRSAWQQAVGSLADAVSSKVIADIMDMSSIGQEEAYNIAKLISIVTGLDDLFLPSRMFSSGQSKTPRSGKPDEVPTTAQYAASWLRLKYLSEVLQSNLKDVRFLWVESELSLYFTEAQVVDLINMSFEDNPRTREVIREIRENPNPLGQGQ</sequence>
<dbReference type="AlphaFoldDB" id="A0AA39YHV0"/>
<gene>
    <name evidence="3" type="ORF">B0T16DRAFT_322645</name>
</gene>
<dbReference type="GO" id="GO:0005737">
    <property type="term" value="C:cytoplasm"/>
    <property type="evidence" value="ECO:0007669"/>
    <property type="project" value="GOC"/>
</dbReference>
<dbReference type="Pfam" id="PF22766">
    <property type="entry name" value="ZW10_C2"/>
    <property type="match status" value="1"/>
</dbReference>
<evidence type="ECO:0000313" key="4">
    <source>
        <dbReference type="Proteomes" id="UP001174936"/>
    </source>
</evidence>
<dbReference type="InterPro" id="IPR055148">
    <property type="entry name" value="ZW10_C_2"/>
</dbReference>
<feature type="compositionally biased region" description="Acidic residues" evidence="1">
    <location>
        <begin position="462"/>
        <end position="480"/>
    </location>
</feature>
<dbReference type="InterPro" id="IPR046362">
    <property type="entry name" value="Zw10/DSL1_C_sf"/>
</dbReference>
<protein>
    <recommendedName>
        <fullName evidence="2">ZW10 C-terminal helical domain-containing protein</fullName>
    </recommendedName>
</protein>
<feature type="domain" description="ZW10 C-terminal helical" evidence="2">
    <location>
        <begin position="691"/>
        <end position="849"/>
    </location>
</feature>
<feature type="compositionally biased region" description="Basic and acidic residues" evidence="1">
    <location>
        <begin position="446"/>
        <end position="455"/>
    </location>
</feature>
<evidence type="ECO:0000256" key="1">
    <source>
        <dbReference type="SAM" id="MobiDB-lite"/>
    </source>
</evidence>
<feature type="region of interest" description="Disordered" evidence="1">
    <location>
        <begin position="408"/>
        <end position="535"/>
    </location>
</feature>
<feature type="compositionally biased region" description="Polar residues" evidence="1">
    <location>
        <begin position="415"/>
        <end position="429"/>
    </location>
</feature>
<comment type="caution">
    <text evidence="3">The sequence shown here is derived from an EMBL/GenBank/DDBJ whole genome shotgun (WGS) entry which is preliminary data.</text>
</comment>
<accession>A0AA39YHV0</accession>
<dbReference type="Gene3D" id="1.10.357.150">
    <property type="match status" value="1"/>
</dbReference>
<dbReference type="GO" id="GO:1990423">
    <property type="term" value="C:RZZ complex"/>
    <property type="evidence" value="ECO:0007669"/>
    <property type="project" value="TreeGrafter"/>
</dbReference>
<dbReference type="Proteomes" id="UP001174936">
    <property type="component" value="Unassembled WGS sequence"/>
</dbReference>
<dbReference type="GO" id="GO:0007094">
    <property type="term" value="P:mitotic spindle assembly checkpoint signaling"/>
    <property type="evidence" value="ECO:0007669"/>
    <property type="project" value="TreeGrafter"/>
</dbReference>
<evidence type="ECO:0000259" key="2">
    <source>
        <dbReference type="Pfam" id="PF22766"/>
    </source>
</evidence>
<dbReference type="PANTHER" id="PTHR12205">
    <property type="entry name" value="CENTROMERE/KINETOCHORE PROTEIN ZW10"/>
    <property type="match status" value="1"/>
</dbReference>
<dbReference type="PANTHER" id="PTHR12205:SF0">
    <property type="entry name" value="CENTROMERE_KINETOCHORE PROTEIN ZW10 HOMOLOG"/>
    <property type="match status" value="1"/>
</dbReference>
<keyword evidence="4" id="KW-1185">Reference proteome</keyword>
<name>A0AA39YHV0_9PEZI</name>
<feature type="compositionally biased region" description="Basic and acidic residues" evidence="1">
    <location>
        <begin position="481"/>
        <end position="494"/>
    </location>
</feature>